<dbReference type="EMBL" id="CP078073">
    <property type="protein sequence ID" value="QXL87256.1"/>
    <property type="molecule type" value="Genomic_DNA"/>
</dbReference>
<proteinExistence type="inferred from homology"/>
<keyword evidence="1 2" id="KW-0378">Hydrolase</keyword>
<gene>
    <name evidence="3" type="primary">thpR</name>
    <name evidence="3" type="ORF">KUL25_17770</name>
</gene>
<name>A0A975TUX5_9RHOB</name>
<accession>A0A975TUX5</accession>
<sequence>MRAFIALPLADTAVDALLRVQSLLPVGKPVPEENLHITLAYLGEVPEEVLEVLHDLLEAAPLRAADVAFGALGTFAEMERGLTFAEVIPSDALTALQSKVAQLARQAGAELPRRRFHPHVTLLRANKQPKGPARDRLAAAMGIPLDVPGFTARELRLYQSTLTPTGARHEVLASYPLS</sequence>
<dbReference type="GO" id="GO:0008664">
    <property type="term" value="F:RNA 2',3'-cyclic 3'-phosphodiesterase activity"/>
    <property type="evidence" value="ECO:0007669"/>
    <property type="project" value="UniProtKB-EC"/>
</dbReference>
<dbReference type="HAMAP" id="MF_01940">
    <property type="entry name" value="RNA_CPDase"/>
    <property type="match status" value="1"/>
</dbReference>
<feature type="short sequence motif" description="HXTX 1" evidence="2">
    <location>
        <begin position="36"/>
        <end position="39"/>
    </location>
</feature>
<dbReference type="PANTHER" id="PTHR35561">
    <property type="entry name" value="RNA 2',3'-CYCLIC PHOSPHODIESTERASE"/>
    <property type="match status" value="1"/>
</dbReference>
<keyword evidence="4" id="KW-1185">Reference proteome</keyword>
<comment type="catalytic activity">
    <reaction evidence="2">
        <text>a 3'-end 2',3'-cyclophospho-ribonucleotide-RNA + H2O = a 3'-end 2'-phospho-ribonucleotide-RNA + H(+)</text>
        <dbReference type="Rhea" id="RHEA:11828"/>
        <dbReference type="Rhea" id="RHEA-COMP:10464"/>
        <dbReference type="Rhea" id="RHEA-COMP:17353"/>
        <dbReference type="ChEBI" id="CHEBI:15377"/>
        <dbReference type="ChEBI" id="CHEBI:15378"/>
        <dbReference type="ChEBI" id="CHEBI:83064"/>
        <dbReference type="ChEBI" id="CHEBI:173113"/>
        <dbReference type="EC" id="3.1.4.58"/>
    </reaction>
</comment>
<organism evidence="3">
    <name type="scientific">Gymnodinialimonas phycosphaerae</name>
    <dbReference type="NCBI Taxonomy" id="2841589"/>
    <lineage>
        <taxon>Bacteria</taxon>
        <taxon>Pseudomonadati</taxon>
        <taxon>Pseudomonadota</taxon>
        <taxon>Alphaproteobacteria</taxon>
        <taxon>Rhodobacterales</taxon>
        <taxon>Paracoccaceae</taxon>
        <taxon>Gymnodinialimonas</taxon>
    </lineage>
</organism>
<dbReference type="AlphaFoldDB" id="A0A975TUX5"/>
<feature type="short sequence motif" description="HXTX 2" evidence="2">
    <location>
        <begin position="119"/>
        <end position="122"/>
    </location>
</feature>
<dbReference type="EMBL" id="JAIMBW010000001">
    <property type="protein sequence ID" value="MBY4894611.1"/>
    <property type="molecule type" value="Genomic_DNA"/>
</dbReference>
<feature type="active site" description="Proton donor" evidence="2">
    <location>
        <position position="36"/>
    </location>
</feature>
<dbReference type="PANTHER" id="PTHR35561:SF1">
    <property type="entry name" value="RNA 2',3'-CYCLIC PHOSPHODIESTERASE"/>
    <property type="match status" value="1"/>
</dbReference>
<dbReference type="InterPro" id="IPR004175">
    <property type="entry name" value="RNA_CPDase"/>
</dbReference>
<reference evidence="3 4" key="1">
    <citation type="submission" date="2021-07" db="EMBL/GenBank/DDBJ databases">
        <title>Karlodiniumbacter phycospheric gen. nov., sp. nov., a phycosphere bacterium isolated from karlodinium veneficum.</title>
        <authorList>
            <person name="Peng Y."/>
            <person name="Jiang L."/>
            <person name="Lee J."/>
        </authorList>
    </citation>
    <scope>NUCLEOTIDE SEQUENCE</scope>
    <source>
        <strain evidence="3 4">N5</strain>
    </source>
</reference>
<evidence type="ECO:0000256" key="2">
    <source>
        <dbReference type="HAMAP-Rule" id="MF_01940"/>
    </source>
</evidence>
<dbReference type="Proteomes" id="UP000693972">
    <property type="component" value="Unassembled WGS sequence"/>
</dbReference>
<dbReference type="RefSeq" id="WP_257894159.1">
    <property type="nucleotide sequence ID" value="NZ_JAIMBW010000001.1"/>
</dbReference>
<dbReference type="GO" id="GO:0004113">
    <property type="term" value="F:2',3'-cyclic-nucleotide 3'-phosphodiesterase activity"/>
    <property type="evidence" value="ECO:0007669"/>
    <property type="project" value="InterPro"/>
</dbReference>
<dbReference type="EC" id="3.1.4.58" evidence="2"/>
<dbReference type="Pfam" id="PF13563">
    <property type="entry name" value="2_5_RNA_ligase2"/>
    <property type="match status" value="1"/>
</dbReference>
<evidence type="ECO:0000313" key="3">
    <source>
        <dbReference type="EMBL" id="QXL87256.1"/>
    </source>
</evidence>
<dbReference type="SUPFAM" id="SSF55144">
    <property type="entry name" value="LigT-like"/>
    <property type="match status" value="1"/>
</dbReference>
<feature type="active site" description="Proton acceptor" evidence="2">
    <location>
        <position position="119"/>
    </location>
</feature>
<evidence type="ECO:0000256" key="1">
    <source>
        <dbReference type="ARBA" id="ARBA00022801"/>
    </source>
</evidence>
<dbReference type="InterPro" id="IPR009097">
    <property type="entry name" value="Cyclic_Pdiesterase"/>
</dbReference>
<dbReference type="NCBIfam" id="TIGR02258">
    <property type="entry name" value="2_5_ligase"/>
    <property type="match status" value="1"/>
</dbReference>
<protein>
    <recommendedName>
        <fullName evidence="2">RNA 2',3'-cyclic phosphodiesterase</fullName>
        <shortName evidence="2">RNA 2',3'-CPDase</shortName>
        <ecNumber evidence="2">3.1.4.58</ecNumber>
    </recommendedName>
</protein>
<comment type="function">
    <text evidence="2">Hydrolyzes RNA 2',3'-cyclic phosphodiester to an RNA 2'-phosphomonoester.</text>
</comment>
<dbReference type="Gene3D" id="3.90.1140.10">
    <property type="entry name" value="Cyclic phosphodiesterase"/>
    <property type="match status" value="1"/>
</dbReference>
<comment type="similarity">
    <text evidence="2">Belongs to the 2H phosphoesterase superfamily. ThpR family.</text>
</comment>
<evidence type="ECO:0000313" key="4">
    <source>
        <dbReference type="Proteomes" id="UP000693972"/>
    </source>
</evidence>